<dbReference type="Proteomes" id="UP000765509">
    <property type="component" value="Unassembled WGS sequence"/>
</dbReference>
<organism evidence="2 3">
    <name type="scientific">Austropuccinia psidii MF-1</name>
    <dbReference type="NCBI Taxonomy" id="1389203"/>
    <lineage>
        <taxon>Eukaryota</taxon>
        <taxon>Fungi</taxon>
        <taxon>Dikarya</taxon>
        <taxon>Basidiomycota</taxon>
        <taxon>Pucciniomycotina</taxon>
        <taxon>Pucciniomycetes</taxon>
        <taxon>Pucciniales</taxon>
        <taxon>Sphaerophragmiaceae</taxon>
        <taxon>Austropuccinia</taxon>
    </lineage>
</organism>
<accession>A0A9Q3BJX7</accession>
<feature type="domain" description="Reverse transcriptase Ty1/copia-type" evidence="1">
    <location>
        <begin position="43"/>
        <end position="120"/>
    </location>
</feature>
<name>A0A9Q3BJX7_9BASI</name>
<protein>
    <recommendedName>
        <fullName evidence="1">Reverse transcriptase Ty1/copia-type domain-containing protein</fullName>
    </recommendedName>
</protein>
<reference evidence="2" key="1">
    <citation type="submission" date="2021-03" db="EMBL/GenBank/DDBJ databases">
        <title>Draft genome sequence of rust myrtle Austropuccinia psidii MF-1, a brazilian biotype.</title>
        <authorList>
            <person name="Quecine M.C."/>
            <person name="Pachon D.M.R."/>
            <person name="Bonatelli M.L."/>
            <person name="Correr F.H."/>
            <person name="Franceschini L.M."/>
            <person name="Leite T.F."/>
            <person name="Margarido G.R.A."/>
            <person name="Almeida C.A."/>
            <person name="Ferrarezi J.A."/>
            <person name="Labate C.A."/>
        </authorList>
    </citation>
    <scope>NUCLEOTIDE SEQUENCE</scope>
    <source>
        <strain evidence="2">MF-1</strain>
    </source>
</reference>
<dbReference type="AlphaFoldDB" id="A0A9Q3BJX7"/>
<dbReference type="EMBL" id="AVOT02001300">
    <property type="protein sequence ID" value="MBW0466438.1"/>
    <property type="molecule type" value="Genomic_DNA"/>
</dbReference>
<evidence type="ECO:0000313" key="2">
    <source>
        <dbReference type="EMBL" id="MBW0466438.1"/>
    </source>
</evidence>
<sequence>MKIRPLTKDIIIPKNLGQALSGKLWDKLKAECKEELEQMRVRNVWEAVDRVKNMKTSGHCWVLNIKHQENRSVKKFKACFVAWGDFQRPGVDCTETYTPTTSLMSLCLLLAHGVWNHWPLASFNGIVALSTCATEYVALSDSTQHLVQEIIQLTQLAGNFEKEIFCDNQGAVQVPIDNQSPKRM</sequence>
<dbReference type="InterPro" id="IPR013103">
    <property type="entry name" value="RVT_2"/>
</dbReference>
<comment type="caution">
    <text evidence="2">The sequence shown here is derived from an EMBL/GenBank/DDBJ whole genome shotgun (WGS) entry which is preliminary data.</text>
</comment>
<dbReference type="OrthoDB" id="3059824at2759"/>
<keyword evidence="3" id="KW-1185">Reference proteome</keyword>
<evidence type="ECO:0000313" key="3">
    <source>
        <dbReference type="Proteomes" id="UP000765509"/>
    </source>
</evidence>
<evidence type="ECO:0000259" key="1">
    <source>
        <dbReference type="Pfam" id="PF07727"/>
    </source>
</evidence>
<dbReference type="Pfam" id="PF07727">
    <property type="entry name" value="RVT_2"/>
    <property type="match status" value="1"/>
</dbReference>
<proteinExistence type="predicted"/>
<gene>
    <name evidence="2" type="ORF">O181_006153</name>
</gene>